<gene>
    <name evidence="1" type="ORF">ES332_D05G218000v1</name>
</gene>
<name>A0A5D2KXV5_GOSTO</name>
<evidence type="ECO:0000313" key="1">
    <source>
        <dbReference type="EMBL" id="TYH71927.1"/>
    </source>
</evidence>
<keyword evidence="2" id="KW-1185">Reference proteome</keyword>
<accession>A0A5D2KXV5</accession>
<proteinExistence type="predicted"/>
<sequence>MGLKFDKFVLFFYRLSHHESWFEKRLQVLSWNVQNIDSN</sequence>
<evidence type="ECO:0000313" key="2">
    <source>
        <dbReference type="Proteomes" id="UP000322667"/>
    </source>
</evidence>
<reference evidence="1 2" key="1">
    <citation type="submission" date="2019-07" db="EMBL/GenBank/DDBJ databases">
        <title>WGS assembly of Gossypium tomentosum.</title>
        <authorList>
            <person name="Chen Z.J."/>
            <person name="Sreedasyam A."/>
            <person name="Ando A."/>
            <person name="Song Q."/>
            <person name="De L."/>
            <person name="Hulse-Kemp A."/>
            <person name="Ding M."/>
            <person name="Ye W."/>
            <person name="Kirkbride R."/>
            <person name="Jenkins J."/>
            <person name="Plott C."/>
            <person name="Lovell J."/>
            <person name="Lin Y.-M."/>
            <person name="Vaughn R."/>
            <person name="Liu B."/>
            <person name="Li W."/>
            <person name="Simpson S."/>
            <person name="Scheffler B."/>
            <person name="Saski C."/>
            <person name="Grover C."/>
            <person name="Hu G."/>
            <person name="Conover J."/>
            <person name="Carlson J."/>
            <person name="Shu S."/>
            <person name="Boston L."/>
            <person name="Williams M."/>
            <person name="Peterson D."/>
            <person name="Mcgee K."/>
            <person name="Jones D."/>
            <person name="Wendel J."/>
            <person name="Stelly D."/>
            <person name="Grimwood J."/>
            <person name="Schmutz J."/>
        </authorList>
    </citation>
    <scope>NUCLEOTIDE SEQUENCE [LARGE SCALE GENOMIC DNA]</scope>
    <source>
        <strain evidence="1">7179.01</strain>
    </source>
</reference>
<dbReference type="EMBL" id="CM017627">
    <property type="protein sequence ID" value="TYH71927.1"/>
    <property type="molecule type" value="Genomic_DNA"/>
</dbReference>
<organism evidence="1 2">
    <name type="scientific">Gossypium tomentosum</name>
    <name type="common">Hawaiian cotton</name>
    <name type="synonym">Gossypium sandvicense</name>
    <dbReference type="NCBI Taxonomy" id="34277"/>
    <lineage>
        <taxon>Eukaryota</taxon>
        <taxon>Viridiplantae</taxon>
        <taxon>Streptophyta</taxon>
        <taxon>Embryophyta</taxon>
        <taxon>Tracheophyta</taxon>
        <taxon>Spermatophyta</taxon>
        <taxon>Magnoliopsida</taxon>
        <taxon>eudicotyledons</taxon>
        <taxon>Gunneridae</taxon>
        <taxon>Pentapetalae</taxon>
        <taxon>rosids</taxon>
        <taxon>malvids</taxon>
        <taxon>Malvales</taxon>
        <taxon>Malvaceae</taxon>
        <taxon>Malvoideae</taxon>
        <taxon>Gossypium</taxon>
    </lineage>
</organism>
<dbReference type="Proteomes" id="UP000322667">
    <property type="component" value="Chromosome D05"/>
</dbReference>
<dbReference type="AlphaFoldDB" id="A0A5D2KXV5"/>
<protein>
    <submittedName>
        <fullName evidence="1">Uncharacterized protein</fullName>
    </submittedName>
</protein>